<dbReference type="EMBL" id="GISG01068169">
    <property type="protein sequence ID" value="MBA4629066.1"/>
    <property type="molecule type" value="Transcribed_RNA"/>
</dbReference>
<reference evidence="1" key="1">
    <citation type="journal article" date="2013" name="J. Plant Res.">
        <title>Effect of fungi and light on seed germination of three Opuntia species from semiarid lands of central Mexico.</title>
        <authorList>
            <person name="Delgado-Sanchez P."/>
            <person name="Jimenez-Bremont J.F."/>
            <person name="Guerrero-Gonzalez Mde L."/>
            <person name="Flores J."/>
        </authorList>
    </citation>
    <scope>NUCLEOTIDE SEQUENCE</scope>
    <source>
        <tissue evidence="1">Cladode</tissue>
    </source>
</reference>
<dbReference type="EMBL" id="GISG01068166">
    <property type="protein sequence ID" value="MBA4629064.1"/>
    <property type="molecule type" value="Transcribed_RNA"/>
</dbReference>
<dbReference type="EMBL" id="GISG01068162">
    <property type="protein sequence ID" value="MBA4629061.1"/>
    <property type="molecule type" value="Transcribed_RNA"/>
</dbReference>
<proteinExistence type="predicted"/>
<dbReference type="EMBL" id="GISG01068171">
    <property type="protein sequence ID" value="MBA4629067.1"/>
    <property type="molecule type" value="Transcribed_RNA"/>
</dbReference>
<organism evidence="1">
    <name type="scientific">Opuntia streptacantha</name>
    <name type="common">Prickly pear cactus</name>
    <name type="synonym">Opuntia cardona</name>
    <dbReference type="NCBI Taxonomy" id="393608"/>
    <lineage>
        <taxon>Eukaryota</taxon>
        <taxon>Viridiplantae</taxon>
        <taxon>Streptophyta</taxon>
        <taxon>Embryophyta</taxon>
        <taxon>Tracheophyta</taxon>
        <taxon>Spermatophyta</taxon>
        <taxon>Magnoliopsida</taxon>
        <taxon>eudicotyledons</taxon>
        <taxon>Gunneridae</taxon>
        <taxon>Pentapetalae</taxon>
        <taxon>Caryophyllales</taxon>
        <taxon>Cactineae</taxon>
        <taxon>Cactaceae</taxon>
        <taxon>Opuntioideae</taxon>
        <taxon>Opuntia</taxon>
    </lineage>
</organism>
<dbReference type="EMBL" id="GISG01068173">
    <property type="protein sequence ID" value="MBA4629068.1"/>
    <property type="molecule type" value="Transcribed_RNA"/>
</dbReference>
<dbReference type="AlphaFoldDB" id="A0A7C9D3Q1"/>
<reference evidence="1" key="2">
    <citation type="submission" date="2020-07" db="EMBL/GenBank/DDBJ databases">
        <authorList>
            <person name="Vera ALvarez R."/>
            <person name="Arias-Moreno D.M."/>
            <person name="Jimenez-Jacinto V."/>
            <person name="Jimenez-Bremont J.F."/>
            <person name="Swaminathan K."/>
            <person name="Moose S.P."/>
            <person name="Guerrero-Gonzalez M.L."/>
            <person name="Marino-Ramirez L."/>
            <person name="Landsman D."/>
            <person name="Rodriguez-Kessler M."/>
            <person name="Delgado-Sanchez P."/>
        </authorList>
    </citation>
    <scope>NUCLEOTIDE SEQUENCE</scope>
    <source>
        <tissue evidence="1">Cladode</tissue>
    </source>
</reference>
<name>A0A7C9D3Q1_OPUST</name>
<dbReference type="EMBL" id="GISG01068164">
    <property type="protein sequence ID" value="MBA4629062.1"/>
    <property type="molecule type" value="Transcribed_RNA"/>
</dbReference>
<dbReference type="EMBL" id="GISG01068176">
    <property type="protein sequence ID" value="MBA4629071.1"/>
    <property type="molecule type" value="Transcribed_RNA"/>
</dbReference>
<dbReference type="EMBL" id="GISG01068175">
    <property type="protein sequence ID" value="MBA4629070.1"/>
    <property type="molecule type" value="Transcribed_RNA"/>
</dbReference>
<dbReference type="EMBL" id="GISG01068161">
    <property type="protein sequence ID" value="MBA4629060.1"/>
    <property type="molecule type" value="Transcribed_RNA"/>
</dbReference>
<dbReference type="EMBL" id="GISG01068178">
    <property type="protein sequence ID" value="MBA4629072.1"/>
    <property type="molecule type" value="Transcribed_RNA"/>
</dbReference>
<evidence type="ECO:0000313" key="1">
    <source>
        <dbReference type="EMBL" id="MBA4629068.1"/>
    </source>
</evidence>
<sequence length="100" mass="11100">MIIPVQRHVGHMTLPVPKQFEHLCVVGARKGRSKSPDIEIGSVFKQTPLAEHRAQAKYPDPWQYLHLFFSCCSTLLTSISIKAEITPTAPPEKDATMGST</sequence>
<protein>
    <submittedName>
        <fullName evidence="1">Uncharacterized protein</fullName>
    </submittedName>
</protein>
<dbReference type="EMBL" id="GISG01068167">
    <property type="protein sequence ID" value="MBA4629065.1"/>
    <property type="molecule type" value="Transcribed_RNA"/>
</dbReference>
<accession>A0A7C9D3Q1</accession>
<dbReference type="EMBL" id="GISG01068174">
    <property type="protein sequence ID" value="MBA4629069.1"/>
    <property type="molecule type" value="Transcribed_RNA"/>
</dbReference>